<dbReference type="Pfam" id="PF13561">
    <property type="entry name" value="adh_short_C2"/>
    <property type="match status" value="1"/>
</dbReference>
<dbReference type="SUPFAM" id="SSF51735">
    <property type="entry name" value="NAD(P)-binding Rossmann-fold domains"/>
    <property type="match status" value="1"/>
</dbReference>
<dbReference type="GO" id="GO:0016491">
    <property type="term" value="F:oxidoreductase activity"/>
    <property type="evidence" value="ECO:0007669"/>
    <property type="project" value="UniProtKB-KW"/>
</dbReference>
<dbReference type="Proteomes" id="UP000180280">
    <property type="component" value="Unassembled WGS sequence"/>
</dbReference>
<evidence type="ECO:0000256" key="1">
    <source>
        <dbReference type="ARBA" id="ARBA00006484"/>
    </source>
</evidence>
<comment type="similarity">
    <text evidence="1">Belongs to the short-chain dehydrogenases/reductases (SDR) family.</text>
</comment>
<dbReference type="CDD" id="cd05233">
    <property type="entry name" value="SDR_c"/>
    <property type="match status" value="1"/>
</dbReference>
<dbReference type="EMBL" id="MKCT01000064">
    <property type="protein sequence ID" value="OHX17675.1"/>
    <property type="molecule type" value="Genomic_DNA"/>
</dbReference>
<reference evidence="5 6" key="1">
    <citation type="submission" date="2016-09" db="EMBL/GenBank/DDBJ databases">
        <title>Chromobacterium muskegensis sp. nov., an insecticidal bacterium isolated from Sphagnum bogs.</title>
        <authorList>
            <person name="Sparks M.E."/>
            <person name="Blackburn M.B."/>
            <person name="Gundersen-Rindal D.E."/>
            <person name="Mitchell A."/>
            <person name="Farrar R."/>
            <person name="Kuhar D."/>
        </authorList>
    </citation>
    <scope>NUCLEOTIDE SEQUENCE [LARGE SCALE GENOMIC DNA]</scope>
    <source>
        <strain evidence="4 6">14B-1</strain>
        <strain evidence="3 5">37-2</strain>
    </source>
</reference>
<dbReference type="PRINTS" id="PR00080">
    <property type="entry name" value="SDRFAMILY"/>
</dbReference>
<dbReference type="InterPro" id="IPR036291">
    <property type="entry name" value="NAD(P)-bd_dom_sf"/>
</dbReference>
<dbReference type="PRINTS" id="PR00081">
    <property type="entry name" value="GDHRDH"/>
</dbReference>
<organism evidence="3 5">
    <name type="scientific">Chromobacterium sphagni</name>
    <dbReference type="NCBI Taxonomy" id="1903179"/>
    <lineage>
        <taxon>Bacteria</taxon>
        <taxon>Pseudomonadati</taxon>
        <taxon>Pseudomonadota</taxon>
        <taxon>Betaproteobacteria</taxon>
        <taxon>Neisseriales</taxon>
        <taxon>Chromobacteriaceae</taxon>
        <taxon>Chromobacterium</taxon>
    </lineage>
</organism>
<dbReference type="OrthoDB" id="9809287at2"/>
<dbReference type="RefSeq" id="WP_071114467.1">
    <property type="nucleotide sequence ID" value="NZ_MKCS01000001.1"/>
</dbReference>
<gene>
    <name evidence="4" type="ORF">BI344_20665</name>
    <name evidence="3" type="ORF">BI347_04330</name>
</gene>
<dbReference type="InterPro" id="IPR002347">
    <property type="entry name" value="SDR_fam"/>
</dbReference>
<keyword evidence="6" id="KW-1185">Reference proteome</keyword>
<dbReference type="Gene3D" id="3.40.50.720">
    <property type="entry name" value="NAD(P)-binding Rossmann-like Domain"/>
    <property type="match status" value="1"/>
</dbReference>
<dbReference type="AlphaFoldDB" id="A0A1S1WZV0"/>
<evidence type="ECO:0000313" key="6">
    <source>
        <dbReference type="Proteomes" id="UP000180280"/>
    </source>
</evidence>
<evidence type="ECO:0000313" key="5">
    <source>
        <dbReference type="Proteomes" id="UP000180088"/>
    </source>
</evidence>
<comment type="caution">
    <text evidence="3">The sequence shown here is derived from an EMBL/GenBank/DDBJ whole genome shotgun (WGS) entry which is preliminary data.</text>
</comment>
<sequence>MDLELAGKRALVTGSSRGIGRAIAGALRAEGCEVVLNGREPLRLAEAAAALGCDSLAADVTDAADCARLFETVEQRYGRLDVLVCNVGSGRSLPPGREDGAEWLRMLNLNLMAAVNAIQAARPLMARTGGAMLCVSSICGQAALGAPLAYSAAKAALDSYVRGAARVLAADGIRLNALAPGNVLFSGSVWEGKLAQDEAAVRQMLEREVALARLGSDREIADTAAFLCSARASFTTGSVVVVDGGQLRA</sequence>
<dbReference type="PANTHER" id="PTHR43669">
    <property type="entry name" value="5-KETO-D-GLUCONATE 5-REDUCTASE"/>
    <property type="match status" value="1"/>
</dbReference>
<keyword evidence="2" id="KW-0560">Oxidoreductase</keyword>
<dbReference type="EMBL" id="MKCS01000001">
    <property type="protein sequence ID" value="OHX12811.1"/>
    <property type="molecule type" value="Genomic_DNA"/>
</dbReference>
<name>A0A1S1WZV0_9NEIS</name>
<dbReference type="PANTHER" id="PTHR43669:SF3">
    <property type="entry name" value="ALCOHOL DEHYDROGENASE, PUTATIVE (AFU_ORTHOLOGUE AFUA_3G03445)-RELATED"/>
    <property type="match status" value="1"/>
</dbReference>
<evidence type="ECO:0000313" key="3">
    <source>
        <dbReference type="EMBL" id="OHX12811.1"/>
    </source>
</evidence>
<protein>
    <submittedName>
        <fullName evidence="3">Oxidoreductase</fullName>
    </submittedName>
</protein>
<dbReference type="Proteomes" id="UP000180088">
    <property type="component" value="Unassembled WGS sequence"/>
</dbReference>
<proteinExistence type="inferred from homology"/>
<dbReference type="STRING" id="1903179.BI347_04330"/>
<accession>A0A1S1WZV0</accession>
<evidence type="ECO:0000256" key="2">
    <source>
        <dbReference type="ARBA" id="ARBA00023002"/>
    </source>
</evidence>
<evidence type="ECO:0000313" key="4">
    <source>
        <dbReference type="EMBL" id="OHX17675.1"/>
    </source>
</evidence>
<dbReference type="FunFam" id="3.40.50.720:FF:000084">
    <property type="entry name" value="Short-chain dehydrogenase reductase"/>
    <property type="match status" value="1"/>
</dbReference>